<dbReference type="CDD" id="cd00211">
    <property type="entry name" value="PTS_IIA_fru"/>
    <property type="match status" value="1"/>
</dbReference>
<dbReference type="Gene3D" id="3.40.50.510">
    <property type="entry name" value="Phosphotransferase system, mannose-type IIA component"/>
    <property type="match status" value="1"/>
</dbReference>
<dbReference type="KEGG" id="has:Halsa_0651"/>
<dbReference type="InterPro" id="IPR027417">
    <property type="entry name" value="P-loop_NTPase"/>
</dbReference>
<keyword evidence="3" id="KW-0418">Kinase</keyword>
<dbReference type="PANTHER" id="PTHR32071:SF38">
    <property type="entry name" value="PSP OPERON TRANSCRIPTIONAL ACTIVATOR"/>
    <property type="match status" value="1"/>
</dbReference>
<dbReference type="CDD" id="cd00006">
    <property type="entry name" value="PTS_IIA_man"/>
    <property type="match status" value="1"/>
</dbReference>
<dbReference type="RefSeq" id="WP_013405194.1">
    <property type="nucleotide sequence ID" value="NC_014654.1"/>
</dbReference>
<sequence>MNSELKKIIGGENKKNPFTDEEIAEKINLSREKVTLMRKENNIPSSKERMKPLLKKEIKNILTDNPDISIRQLTQKVKENGFAVSRYIVRQEYNKLSAQILNGKNNVENYNSKIDDYSFNDKFSSDKEDSFKEIIGAELSLKTQIQQAKAAVLYPPNGLHTLIIGESGVGKSFLAKKMYNFAEANKRLEKDKFVVFNCADYSENPQLLYSHLFGHKKGSFTGAEKDKDGLIKRADDGILFLDEVHRLSSEGQEMLFNVIDNGFYRKLGETEKNEKVNLMIIAATTEDIKSNLLATFRRRIPLIIDLPPLDKRTLEEKLKFIKLFISRESRQINQQITLKYEAARALLSFDPDNNIGQLESKIKEICARAYLNFISGKNESVKITIELLDLKIQRSFFEGSVKREDIKKLIKDDIILNPDAKKNAIKTDFKQAYKLDNDIYKYLEEKNKELYSLGFTKDEINKKLNQLLAEKVKSVFNQAEDSFFENEEILKEIVSTKVLDMVNDVLVIVHRELPEFVFNQRLKYALSIHLDAVIERIKSGKIIKHPDLREIKQSHEKLFKVSKKIVEYINQEYALQIPEDEIGYITMYLNSVIDSEKQRNKLSRPGVIVVSHGGVASEMLKVANCLLGKSNAVAVDMYLDQPPRQILEDIVMLAKEVDQGKGILLLVDMGSLKSFGDIITEKTGINTKVISRVDIVMLMEAIRWSRYDNLDLNEIAARITKSVNSYTGSREKVLLIYCITGQGAALRIKDYLIHRLPGLEDELKIITTGLHDKNIKKYLNDIAKEYQVEAVIGNLKPDITDIDYYSFEDIFSEKGFDNFIKKHNLQKINVKEFDSAKLLDKNLIYLSPGFNSKKEAIEFLSKKMIVSGSAKDTYYNAVLEKENQGVTYVGNGIAIPHAESKHVNYSQFAIAILEEPIDWSGFEVDIICMFAFKDLKTDHFKEFYNRLQKNIDYIKNADNIDLIKEVLIDG</sequence>
<dbReference type="Pfam" id="PF00359">
    <property type="entry name" value="PTS_EIIA_2"/>
    <property type="match status" value="1"/>
</dbReference>
<dbReference type="InterPro" id="IPR002178">
    <property type="entry name" value="PTS_EIIA_type-2_dom"/>
</dbReference>
<protein>
    <submittedName>
        <fullName evidence="9">PTS system transcriptional activator</fullName>
    </submittedName>
</protein>
<dbReference type="GO" id="GO:0005524">
    <property type="term" value="F:ATP binding"/>
    <property type="evidence" value="ECO:0007669"/>
    <property type="project" value="UniProtKB-KW"/>
</dbReference>
<dbReference type="InterPro" id="IPR004701">
    <property type="entry name" value="PTS_EIIA_man-typ"/>
</dbReference>
<dbReference type="SUPFAM" id="SSF63520">
    <property type="entry name" value="PTS-regulatory domain, PRD"/>
    <property type="match status" value="1"/>
</dbReference>
<feature type="domain" description="Sigma-54 factor interaction" evidence="5">
    <location>
        <begin position="134"/>
        <end position="367"/>
    </location>
</feature>
<dbReference type="HOGENOM" id="CLU_014204_1_1_9"/>
<dbReference type="EMBL" id="CP002304">
    <property type="protein sequence ID" value="ADQ14102.1"/>
    <property type="molecule type" value="Genomic_DNA"/>
</dbReference>
<dbReference type="InterPro" id="IPR033887">
    <property type="entry name" value="PTS_IIA_man"/>
</dbReference>
<evidence type="ECO:0000313" key="9">
    <source>
        <dbReference type="EMBL" id="ADQ14102.1"/>
    </source>
</evidence>
<keyword evidence="4" id="KW-0067">ATP-binding</keyword>
<dbReference type="InterPro" id="IPR036662">
    <property type="entry name" value="PTS_EIIA_man-typ_sf"/>
</dbReference>
<dbReference type="SUPFAM" id="SSF52540">
    <property type="entry name" value="P-loop containing nucleoside triphosphate hydrolases"/>
    <property type="match status" value="1"/>
</dbReference>
<dbReference type="PROSITE" id="PS00372">
    <property type="entry name" value="PTS_EIIA_TYPE_2_HIS"/>
    <property type="match status" value="1"/>
</dbReference>
<feature type="domain" description="PTS EIIA type-2" evidence="6">
    <location>
        <begin position="837"/>
        <end position="970"/>
    </location>
</feature>
<organism evidence="9 10">
    <name type="scientific">Halanaerobium hydrogeniformans</name>
    <name type="common">Halanaerobium sp. (strain sapolanicus)</name>
    <dbReference type="NCBI Taxonomy" id="656519"/>
    <lineage>
        <taxon>Bacteria</taxon>
        <taxon>Bacillati</taxon>
        <taxon>Bacillota</taxon>
        <taxon>Clostridia</taxon>
        <taxon>Halanaerobiales</taxon>
        <taxon>Halanaerobiaceae</taxon>
        <taxon>Halanaerobium</taxon>
    </lineage>
</organism>
<proteinExistence type="predicted"/>
<evidence type="ECO:0000259" key="5">
    <source>
        <dbReference type="PROSITE" id="PS50045"/>
    </source>
</evidence>
<dbReference type="GO" id="GO:0006355">
    <property type="term" value="P:regulation of DNA-templated transcription"/>
    <property type="evidence" value="ECO:0007669"/>
    <property type="project" value="InterPro"/>
</dbReference>
<feature type="domain" description="PRD" evidence="8">
    <location>
        <begin position="493"/>
        <end position="599"/>
    </location>
</feature>
<evidence type="ECO:0000259" key="6">
    <source>
        <dbReference type="PROSITE" id="PS51094"/>
    </source>
</evidence>
<evidence type="ECO:0000259" key="7">
    <source>
        <dbReference type="PROSITE" id="PS51096"/>
    </source>
</evidence>
<dbReference type="Pfam" id="PF00158">
    <property type="entry name" value="Sigma54_activat"/>
    <property type="match status" value="1"/>
</dbReference>
<name>E4RM19_HALHG</name>
<dbReference type="GO" id="GO:0009401">
    <property type="term" value="P:phosphoenolpyruvate-dependent sugar phosphotransferase system"/>
    <property type="evidence" value="ECO:0007669"/>
    <property type="project" value="InterPro"/>
</dbReference>
<evidence type="ECO:0000256" key="3">
    <source>
        <dbReference type="ARBA" id="ARBA00022777"/>
    </source>
</evidence>
<keyword evidence="1" id="KW-0808">Transferase</keyword>
<dbReference type="PROSITE" id="PS51372">
    <property type="entry name" value="PRD_2"/>
    <property type="match status" value="1"/>
</dbReference>
<evidence type="ECO:0000256" key="4">
    <source>
        <dbReference type="ARBA" id="ARBA00022840"/>
    </source>
</evidence>
<accession>E4RM19</accession>
<dbReference type="eggNOG" id="COG1221">
    <property type="taxonomic scope" value="Bacteria"/>
</dbReference>
<evidence type="ECO:0000313" key="10">
    <source>
        <dbReference type="Proteomes" id="UP000007434"/>
    </source>
</evidence>
<dbReference type="Gene3D" id="3.40.50.300">
    <property type="entry name" value="P-loop containing nucleotide triphosphate hydrolases"/>
    <property type="match status" value="1"/>
</dbReference>
<keyword evidence="10" id="KW-1185">Reference proteome</keyword>
<dbReference type="eggNOG" id="COG3933">
    <property type="taxonomic scope" value="Bacteria"/>
</dbReference>
<dbReference type="InterPro" id="IPR011608">
    <property type="entry name" value="PRD"/>
</dbReference>
<evidence type="ECO:0000256" key="2">
    <source>
        <dbReference type="ARBA" id="ARBA00022741"/>
    </source>
</evidence>
<dbReference type="InterPro" id="IPR036634">
    <property type="entry name" value="PRD_sf"/>
</dbReference>
<gene>
    <name evidence="9" type="ordered locus">Halsa_0651</name>
</gene>
<keyword evidence="2" id="KW-0547">Nucleotide-binding</keyword>
<dbReference type="Gene3D" id="1.10.10.60">
    <property type="entry name" value="Homeodomain-like"/>
    <property type="match status" value="1"/>
</dbReference>
<dbReference type="Gene3D" id="3.40.930.10">
    <property type="entry name" value="Mannitol-specific EII, Chain A"/>
    <property type="match status" value="1"/>
</dbReference>
<dbReference type="SMART" id="SM00382">
    <property type="entry name" value="AAA"/>
    <property type="match status" value="1"/>
</dbReference>
<dbReference type="Gene3D" id="1.10.1790.10">
    <property type="entry name" value="PRD domain"/>
    <property type="match status" value="1"/>
</dbReference>
<reference evidence="9 10" key="1">
    <citation type="submission" date="2010-11" db="EMBL/GenBank/DDBJ databases">
        <title>Complete sequence of Halanaerobium sp. sapolanicus.</title>
        <authorList>
            <consortium name="US DOE Joint Genome Institute"/>
            <person name="Lucas S."/>
            <person name="Copeland A."/>
            <person name="Lapidus A."/>
            <person name="Cheng J.-F."/>
            <person name="Bruce D."/>
            <person name="Goodwin L."/>
            <person name="Pitluck S."/>
            <person name="Davenport K."/>
            <person name="Detter J.C."/>
            <person name="Han C."/>
            <person name="Tapia R."/>
            <person name="Land M."/>
            <person name="Hauser L."/>
            <person name="Jeffries C."/>
            <person name="Kyrpides N."/>
            <person name="Ivanova N."/>
            <person name="Mikhailova N."/>
            <person name="Begemann M.B."/>
            <person name="Mormile M.R."/>
            <person name="Wall J.D."/>
            <person name="Elias D.A."/>
            <person name="Woyke T."/>
        </authorList>
    </citation>
    <scope>NUCLEOTIDE SEQUENCE [LARGE SCALE GENOMIC DNA]</scope>
    <source>
        <strain evidence="10">sapolanicus</strain>
    </source>
</reference>
<dbReference type="PROSITE" id="PS51096">
    <property type="entry name" value="PTS_EIIA_TYPE_4"/>
    <property type="match status" value="1"/>
</dbReference>
<dbReference type="OrthoDB" id="9765164at2"/>
<dbReference type="PROSITE" id="PS51094">
    <property type="entry name" value="PTS_EIIA_TYPE_2"/>
    <property type="match status" value="1"/>
</dbReference>
<dbReference type="InterPro" id="IPR003593">
    <property type="entry name" value="AAA+_ATPase"/>
</dbReference>
<dbReference type="STRING" id="656519.Halsa_0651"/>
<dbReference type="PANTHER" id="PTHR32071">
    <property type="entry name" value="TRANSCRIPTIONAL REGULATORY PROTEIN"/>
    <property type="match status" value="1"/>
</dbReference>
<dbReference type="Pfam" id="PF00874">
    <property type="entry name" value="PRD"/>
    <property type="match status" value="1"/>
</dbReference>
<dbReference type="AlphaFoldDB" id="E4RM19"/>
<dbReference type="SUPFAM" id="SSF53062">
    <property type="entry name" value="PTS system fructose IIA component-like"/>
    <property type="match status" value="1"/>
</dbReference>
<dbReference type="Proteomes" id="UP000007434">
    <property type="component" value="Chromosome"/>
</dbReference>
<dbReference type="Pfam" id="PF03610">
    <property type="entry name" value="EIIA-man"/>
    <property type="match status" value="1"/>
</dbReference>
<evidence type="ECO:0000259" key="8">
    <source>
        <dbReference type="PROSITE" id="PS51372"/>
    </source>
</evidence>
<dbReference type="GO" id="GO:0016020">
    <property type="term" value="C:membrane"/>
    <property type="evidence" value="ECO:0007669"/>
    <property type="project" value="InterPro"/>
</dbReference>
<feature type="domain" description="PTS EIIA type-4" evidence="7">
    <location>
        <begin position="604"/>
        <end position="733"/>
    </location>
</feature>
<dbReference type="GO" id="GO:0016301">
    <property type="term" value="F:kinase activity"/>
    <property type="evidence" value="ECO:0007669"/>
    <property type="project" value="UniProtKB-KW"/>
</dbReference>
<dbReference type="PROSITE" id="PS50045">
    <property type="entry name" value="SIGMA54_INTERACT_4"/>
    <property type="match status" value="1"/>
</dbReference>
<dbReference type="eggNOG" id="COG1762">
    <property type="taxonomic scope" value="Bacteria"/>
</dbReference>
<evidence type="ECO:0000256" key="1">
    <source>
        <dbReference type="ARBA" id="ARBA00022679"/>
    </source>
</evidence>
<reference evidence="9 10" key="2">
    <citation type="journal article" date="2011" name="J. Bacteriol.">
        <title>Complete Genome Sequence of the Haloalkaliphilic, Hydrogen Producing Halanaerobium hydrogenoformans.</title>
        <authorList>
            <person name="Brown S.D."/>
            <person name="Begemann M.B."/>
            <person name="Mormile M.R."/>
            <person name="Wall J.D."/>
            <person name="Han C.S."/>
            <person name="Goodwin L.A."/>
            <person name="Pitluck S."/>
            <person name="Land M.L."/>
            <person name="Hauser L.J."/>
            <person name="Elias D.A."/>
        </authorList>
    </citation>
    <scope>NUCLEOTIDE SEQUENCE [LARGE SCALE GENOMIC DNA]</scope>
    <source>
        <strain evidence="10">sapolanicus</strain>
    </source>
</reference>
<dbReference type="SUPFAM" id="SSF55804">
    <property type="entry name" value="Phoshotransferase/anion transport protein"/>
    <property type="match status" value="1"/>
</dbReference>
<dbReference type="InterPro" id="IPR016152">
    <property type="entry name" value="PTrfase/Anion_transptr"/>
</dbReference>
<dbReference type="InterPro" id="IPR002078">
    <property type="entry name" value="Sigma_54_int"/>
</dbReference>
<dbReference type="CDD" id="cd00009">
    <property type="entry name" value="AAA"/>
    <property type="match status" value="1"/>
</dbReference>